<dbReference type="AlphaFoldDB" id="A0A0D2ES89"/>
<dbReference type="Proteomes" id="UP000054342">
    <property type="component" value="Unassembled WGS sequence"/>
</dbReference>
<evidence type="ECO:0000256" key="1">
    <source>
        <dbReference type="SAM" id="MobiDB-lite"/>
    </source>
</evidence>
<sequence length="222" mass="24809">MKYPYDFVLNAKKPGGSDVSPGRRLLYSCAESRDPKYGNCRPKVGAYTSNPVQAFEGRWTVTFCSDFWELGYADRLFDPQVYKHIDPADLNSKRPYEATIIHEYFHVDYMGFANFAEPTPDAPKIIDEEGVIDGVRQKIYGATLANKFAWHVPTDSVNLAVSTNADTYALYILSKWVNKKYGGIWNKKTQWNAPDPNGAGLKPRSAMVGNGMVTGNTTDSAE</sequence>
<dbReference type="EMBL" id="KN847318">
    <property type="protein sequence ID" value="KIW58573.1"/>
    <property type="molecule type" value="Genomic_DNA"/>
</dbReference>
<dbReference type="RefSeq" id="XP_013319157.1">
    <property type="nucleotide sequence ID" value="XM_013463703.1"/>
</dbReference>
<name>A0A0D2ES89_9EURO</name>
<dbReference type="GeneID" id="25324989"/>
<organism evidence="2 3">
    <name type="scientific">Exophiala xenobiotica</name>
    <dbReference type="NCBI Taxonomy" id="348802"/>
    <lineage>
        <taxon>Eukaryota</taxon>
        <taxon>Fungi</taxon>
        <taxon>Dikarya</taxon>
        <taxon>Ascomycota</taxon>
        <taxon>Pezizomycotina</taxon>
        <taxon>Eurotiomycetes</taxon>
        <taxon>Chaetothyriomycetidae</taxon>
        <taxon>Chaetothyriales</taxon>
        <taxon>Herpotrichiellaceae</taxon>
        <taxon>Exophiala</taxon>
    </lineage>
</organism>
<protein>
    <submittedName>
        <fullName evidence="2">Uncharacterized protein</fullName>
    </submittedName>
</protein>
<dbReference type="GO" id="GO:0008237">
    <property type="term" value="F:metallopeptidase activity"/>
    <property type="evidence" value="ECO:0007669"/>
    <property type="project" value="InterPro"/>
</dbReference>
<dbReference type="InterPro" id="IPR024079">
    <property type="entry name" value="MetalloPept_cat_dom_sf"/>
</dbReference>
<accession>A0A0D2ES89</accession>
<keyword evidence="3" id="KW-1185">Reference proteome</keyword>
<reference evidence="2 3" key="1">
    <citation type="submission" date="2015-01" db="EMBL/GenBank/DDBJ databases">
        <title>The Genome Sequence of Exophiala xenobiotica CBS118157.</title>
        <authorList>
            <consortium name="The Broad Institute Genomics Platform"/>
            <person name="Cuomo C."/>
            <person name="de Hoog S."/>
            <person name="Gorbushina A."/>
            <person name="Stielow B."/>
            <person name="Teixiera M."/>
            <person name="Abouelleil A."/>
            <person name="Chapman S.B."/>
            <person name="Priest M."/>
            <person name="Young S.K."/>
            <person name="Wortman J."/>
            <person name="Nusbaum C."/>
            <person name="Birren B."/>
        </authorList>
    </citation>
    <scope>NUCLEOTIDE SEQUENCE [LARGE SCALE GENOMIC DNA]</scope>
    <source>
        <strain evidence="2 3">CBS 118157</strain>
    </source>
</reference>
<evidence type="ECO:0000313" key="3">
    <source>
        <dbReference type="Proteomes" id="UP000054342"/>
    </source>
</evidence>
<feature type="region of interest" description="Disordered" evidence="1">
    <location>
        <begin position="194"/>
        <end position="222"/>
    </location>
</feature>
<evidence type="ECO:0000313" key="2">
    <source>
        <dbReference type="EMBL" id="KIW58573.1"/>
    </source>
</evidence>
<dbReference type="Gene3D" id="3.40.390.10">
    <property type="entry name" value="Collagenase (Catalytic Domain)"/>
    <property type="match status" value="1"/>
</dbReference>
<feature type="compositionally biased region" description="Polar residues" evidence="1">
    <location>
        <begin position="213"/>
        <end position="222"/>
    </location>
</feature>
<gene>
    <name evidence="2" type="ORF">PV05_03081</name>
</gene>
<dbReference type="HOGENOM" id="CLU_1245382_0_0_1"/>
<dbReference type="OrthoDB" id="4540872at2759"/>
<proteinExistence type="predicted"/>